<organism evidence="1 2">
    <name type="scientific">Xanthomonas phage phiL7</name>
    <dbReference type="NCBI Taxonomy" id="538979"/>
    <lineage>
        <taxon>Viruses</taxon>
        <taxon>Duplodnaviria</taxon>
        <taxon>Heunggongvirae</taxon>
        <taxon>Uroviricota</taxon>
        <taxon>Caudoviricetes</taxon>
        <taxon>Eisenstarkvirus</taxon>
        <taxon>Eisenstarkvirus L7</taxon>
    </lineage>
</organism>
<protein>
    <submittedName>
        <fullName evidence="1">p18</fullName>
    </submittedName>
</protein>
<dbReference type="GeneID" id="7943842"/>
<sequence>MSFIENRQRTTDFAGVLQFLEISAPSFPDTLRLVNDSINWTVDGQEYLAMPFRIKLPTDASGTAGSIDIEMDNVGRNITEELERLPPNEMVMARIRLSDRDDPGNFFRDIPMPIVRVSVTATSATATASMDSIMRQQACRLRANEFTLPGIFT</sequence>
<accession>C4ML18</accession>
<proteinExistence type="predicted"/>
<keyword evidence="2" id="KW-1185">Reference proteome</keyword>
<dbReference type="OrthoDB" id="11505at10239"/>
<reference evidence="1 2" key="1">
    <citation type="journal article" date="2009" name="Appl. Environ. Microbiol.">
        <title>Genomic characterization of the intron-containing T7-like phage phiL7 of Xanthomonas campestris.</title>
        <authorList>
            <person name="Lee C.N."/>
            <person name="Lin J.W."/>
            <person name="Weng S.F."/>
            <person name="Tseng Y.H."/>
        </authorList>
    </citation>
    <scope>NUCLEOTIDE SEQUENCE</scope>
</reference>
<dbReference type="Proteomes" id="UP000001480">
    <property type="component" value="Segment"/>
</dbReference>
<dbReference type="InterPro" id="IPR014974">
    <property type="entry name" value="DUF1833"/>
</dbReference>
<dbReference type="RefSeq" id="YP_002922632.1">
    <property type="nucleotide sequence ID" value="NC_012742.1"/>
</dbReference>
<dbReference type="KEGG" id="vg:7943842"/>
<dbReference type="EMBL" id="EU717894">
    <property type="protein sequence ID" value="ACE75758.1"/>
    <property type="molecule type" value="Genomic_DNA"/>
</dbReference>
<evidence type="ECO:0000313" key="2">
    <source>
        <dbReference type="Proteomes" id="UP000001480"/>
    </source>
</evidence>
<dbReference type="Pfam" id="PF08875">
    <property type="entry name" value="DUF1833"/>
    <property type="match status" value="1"/>
</dbReference>
<evidence type="ECO:0000313" key="1">
    <source>
        <dbReference type="EMBL" id="ACE75758.1"/>
    </source>
</evidence>
<name>C4ML18_9CAUD</name>